<dbReference type="InterPro" id="IPR013718">
    <property type="entry name" value="COQ9_C"/>
</dbReference>
<proteinExistence type="predicted"/>
<keyword evidence="3" id="KW-1185">Reference proteome</keyword>
<dbReference type="AlphaFoldDB" id="A0A165N1A3"/>
<dbReference type="STRING" id="1314782.A0A165N1A3"/>
<accession>A0A165N1A3</accession>
<gene>
    <name evidence="2" type="ORF">NEOLEDRAFT_80797</name>
</gene>
<reference evidence="2 3" key="1">
    <citation type="journal article" date="2016" name="Mol. Biol. Evol.">
        <title>Comparative Genomics of Early-Diverging Mushroom-Forming Fungi Provides Insights into the Origins of Lignocellulose Decay Capabilities.</title>
        <authorList>
            <person name="Nagy L.G."/>
            <person name="Riley R."/>
            <person name="Tritt A."/>
            <person name="Adam C."/>
            <person name="Daum C."/>
            <person name="Floudas D."/>
            <person name="Sun H."/>
            <person name="Yadav J.S."/>
            <person name="Pangilinan J."/>
            <person name="Larsson K.H."/>
            <person name="Matsuura K."/>
            <person name="Barry K."/>
            <person name="Labutti K."/>
            <person name="Kuo R."/>
            <person name="Ohm R.A."/>
            <person name="Bhattacharya S.S."/>
            <person name="Shirouzu T."/>
            <person name="Yoshinaga Y."/>
            <person name="Martin F.M."/>
            <person name="Grigoriev I.V."/>
            <person name="Hibbett D.S."/>
        </authorList>
    </citation>
    <scope>NUCLEOTIDE SEQUENCE [LARGE SCALE GENOMIC DNA]</scope>
    <source>
        <strain evidence="2 3">HHB14362 ss-1</strain>
    </source>
</reference>
<dbReference type="InParanoid" id="A0A165N1A3"/>
<organism evidence="2 3">
    <name type="scientific">Neolentinus lepideus HHB14362 ss-1</name>
    <dbReference type="NCBI Taxonomy" id="1314782"/>
    <lineage>
        <taxon>Eukaryota</taxon>
        <taxon>Fungi</taxon>
        <taxon>Dikarya</taxon>
        <taxon>Basidiomycota</taxon>
        <taxon>Agaricomycotina</taxon>
        <taxon>Agaricomycetes</taxon>
        <taxon>Gloeophyllales</taxon>
        <taxon>Gloeophyllaceae</taxon>
        <taxon>Neolentinus</taxon>
    </lineage>
</organism>
<dbReference type="Proteomes" id="UP000076761">
    <property type="component" value="Unassembled WGS sequence"/>
</dbReference>
<name>A0A165N1A3_9AGAM</name>
<feature type="domain" description="COQ9 C-terminal" evidence="1">
    <location>
        <begin position="123"/>
        <end position="168"/>
    </location>
</feature>
<dbReference type="Pfam" id="PF08511">
    <property type="entry name" value="COQ9"/>
    <property type="match status" value="1"/>
</dbReference>
<evidence type="ECO:0000313" key="2">
    <source>
        <dbReference type="EMBL" id="KZT19045.1"/>
    </source>
</evidence>
<dbReference type="OrthoDB" id="619536at2759"/>
<evidence type="ECO:0000313" key="3">
    <source>
        <dbReference type="Proteomes" id="UP000076761"/>
    </source>
</evidence>
<dbReference type="EMBL" id="KV425652">
    <property type="protein sequence ID" value="KZT19045.1"/>
    <property type="molecule type" value="Genomic_DNA"/>
</dbReference>
<protein>
    <recommendedName>
        <fullName evidence="1">COQ9 C-terminal domain-containing protein</fullName>
    </recommendedName>
</protein>
<sequence>MSPALQLLRHAFPLIPTHGFTRQTLALSVLHQPNPHTQPLSDTAINALFGEGENARRTLIEAWIDNARQHMGSKFIEEGAPRINDVLKARLEENAQVLQHLPEAFAFLASPQYGLPLLDPRPGMKHAFMVADEACRIVGDTTIGTAWYVHRGSLAAIYSAAELHQLTSPRTAPAFLDTLLNASSAAKSAVDDAETFATYIGRSWAGIIRGSGVF</sequence>
<evidence type="ECO:0000259" key="1">
    <source>
        <dbReference type="Pfam" id="PF08511"/>
    </source>
</evidence>